<dbReference type="Pfam" id="PF00615">
    <property type="entry name" value="RGS"/>
    <property type="match status" value="1"/>
</dbReference>
<dbReference type="PRINTS" id="PR01301">
    <property type="entry name" value="RGSPROTEIN"/>
</dbReference>
<feature type="compositionally biased region" description="Low complexity" evidence="1">
    <location>
        <begin position="32"/>
        <end position="47"/>
    </location>
</feature>
<dbReference type="PANTHER" id="PTHR10845:SF192">
    <property type="entry name" value="DOUBLE HIT, ISOFORM B"/>
    <property type="match status" value="1"/>
</dbReference>
<dbReference type="FunFam" id="1.10.167.10:FF:000001">
    <property type="entry name" value="Putative regulator of g-protein signaling 12"/>
    <property type="match status" value="1"/>
</dbReference>
<feature type="region of interest" description="Disordered" evidence="1">
    <location>
        <begin position="112"/>
        <end position="131"/>
    </location>
</feature>
<protein>
    <recommendedName>
        <fullName evidence="2">RGS domain-containing protein</fullName>
    </recommendedName>
</protein>
<dbReference type="SMART" id="SM00315">
    <property type="entry name" value="RGS"/>
    <property type="match status" value="1"/>
</dbReference>
<dbReference type="PANTHER" id="PTHR10845">
    <property type="entry name" value="REGULATOR OF G PROTEIN SIGNALING"/>
    <property type="match status" value="1"/>
</dbReference>
<dbReference type="KEGG" id="aqu:100632934"/>
<evidence type="ECO:0000313" key="3">
    <source>
        <dbReference type="EnsemblMetazoa" id="XP_003389670.1"/>
    </source>
</evidence>
<feature type="domain" description="RGS" evidence="2">
    <location>
        <begin position="149"/>
        <end position="264"/>
    </location>
</feature>
<dbReference type="AlphaFoldDB" id="A0AAN0IHN4"/>
<sequence>MLKSSAGGGGSGRRDSSSSSSPLKKKKKGRSHSFSGLGLFGISGSRGDASALEPSVPKVSPRRYLTPSSPVATRSSLITPASTSSSTGVLPLYGTMAASPVEDAQKRFPFLPRLTNRGEAGSSRAKKKSKEELSLSKVSKAKVQQWGASFDNLLSDPIGIQLFERFLQKECSDENILFWKDCQKFKFAPKEKLQSEAERIFAEYIAHNAPNLVNIDHTVRDEIVSNMSSVTEATFDRACHTIYILMQRDSYSRFVKLPEFKAALL</sequence>
<name>A0AAN0IHN4_AMPQE</name>
<reference evidence="4" key="1">
    <citation type="journal article" date="2010" name="Nature">
        <title>The Amphimedon queenslandica genome and the evolution of animal complexity.</title>
        <authorList>
            <person name="Srivastava M."/>
            <person name="Simakov O."/>
            <person name="Chapman J."/>
            <person name="Fahey B."/>
            <person name="Gauthier M.E."/>
            <person name="Mitros T."/>
            <person name="Richards G.S."/>
            <person name="Conaco C."/>
            <person name="Dacre M."/>
            <person name="Hellsten U."/>
            <person name="Larroux C."/>
            <person name="Putnam N.H."/>
            <person name="Stanke M."/>
            <person name="Adamska M."/>
            <person name="Darling A."/>
            <person name="Degnan S.M."/>
            <person name="Oakley T.H."/>
            <person name="Plachetzki D.C."/>
            <person name="Zhai Y."/>
            <person name="Adamski M."/>
            <person name="Calcino A."/>
            <person name="Cummins S.F."/>
            <person name="Goodstein D.M."/>
            <person name="Harris C."/>
            <person name="Jackson D.J."/>
            <person name="Leys S.P."/>
            <person name="Shu S."/>
            <person name="Woodcroft B.J."/>
            <person name="Vervoort M."/>
            <person name="Kosik K.S."/>
            <person name="Manning G."/>
            <person name="Degnan B.M."/>
            <person name="Rokhsar D.S."/>
        </authorList>
    </citation>
    <scope>NUCLEOTIDE SEQUENCE [LARGE SCALE GENOMIC DNA]</scope>
</reference>
<feature type="compositionally biased region" description="Gly residues" evidence="1">
    <location>
        <begin position="1"/>
        <end position="11"/>
    </location>
</feature>
<feature type="region of interest" description="Disordered" evidence="1">
    <location>
        <begin position="1"/>
        <end position="85"/>
    </location>
</feature>
<dbReference type="PROSITE" id="PS50132">
    <property type="entry name" value="RGS"/>
    <property type="match status" value="1"/>
</dbReference>
<dbReference type="InterPro" id="IPR044926">
    <property type="entry name" value="RGS_subdomain_2"/>
</dbReference>
<dbReference type="RefSeq" id="XP_003389670.1">
    <property type="nucleotide sequence ID" value="XM_003389622.3"/>
</dbReference>
<dbReference type="Proteomes" id="UP000007879">
    <property type="component" value="Unassembled WGS sequence"/>
</dbReference>
<dbReference type="InterPro" id="IPR016137">
    <property type="entry name" value="RGS"/>
</dbReference>
<evidence type="ECO:0000259" key="2">
    <source>
        <dbReference type="PROSITE" id="PS50132"/>
    </source>
</evidence>
<dbReference type="SUPFAM" id="SSF48097">
    <property type="entry name" value="Regulator of G-protein signaling, RGS"/>
    <property type="match status" value="1"/>
</dbReference>
<proteinExistence type="predicted"/>
<evidence type="ECO:0000256" key="1">
    <source>
        <dbReference type="SAM" id="MobiDB-lite"/>
    </source>
</evidence>
<keyword evidence="4" id="KW-1185">Reference proteome</keyword>
<dbReference type="InterPro" id="IPR036305">
    <property type="entry name" value="RGS_sf"/>
</dbReference>
<evidence type="ECO:0000313" key="4">
    <source>
        <dbReference type="Proteomes" id="UP000007879"/>
    </source>
</evidence>
<accession>A0AAN0IHN4</accession>
<reference evidence="3" key="2">
    <citation type="submission" date="2024-06" db="UniProtKB">
        <authorList>
            <consortium name="EnsemblMetazoa"/>
        </authorList>
    </citation>
    <scope>IDENTIFICATION</scope>
</reference>
<feature type="compositionally biased region" description="Low complexity" evidence="1">
    <location>
        <begin position="75"/>
        <end position="85"/>
    </location>
</feature>
<dbReference type="EnsemblMetazoa" id="XM_003389622.3">
    <property type="protein sequence ID" value="XP_003389670.1"/>
    <property type="gene ID" value="LOC100632934"/>
</dbReference>
<organism evidence="3 4">
    <name type="scientific">Amphimedon queenslandica</name>
    <name type="common">Sponge</name>
    <dbReference type="NCBI Taxonomy" id="400682"/>
    <lineage>
        <taxon>Eukaryota</taxon>
        <taxon>Metazoa</taxon>
        <taxon>Porifera</taxon>
        <taxon>Demospongiae</taxon>
        <taxon>Heteroscleromorpha</taxon>
        <taxon>Haplosclerida</taxon>
        <taxon>Niphatidae</taxon>
        <taxon>Amphimedon</taxon>
    </lineage>
</organism>
<dbReference type="GeneID" id="100632934"/>
<dbReference type="Gene3D" id="1.10.167.10">
    <property type="entry name" value="Regulator of G-protein Signalling 4, domain 2"/>
    <property type="match status" value="1"/>
</dbReference>